<keyword evidence="2" id="KW-1133">Transmembrane helix</keyword>
<organism evidence="3 4">
    <name type="scientific">Pseudoscardovia radai</name>
    <dbReference type="NCBI Taxonomy" id="987066"/>
    <lineage>
        <taxon>Bacteria</taxon>
        <taxon>Bacillati</taxon>
        <taxon>Actinomycetota</taxon>
        <taxon>Actinomycetes</taxon>
        <taxon>Bifidobacteriales</taxon>
        <taxon>Bifidobacteriaceae</taxon>
        <taxon>Pseudoscardovia</taxon>
    </lineage>
</organism>
<dbReference type="Proteomes" id="UP000216725">
    <property type="component" value="Unassembled WGS sequence"/>
</dbReference>
<feature type="transmembrane region" description="Helical" evidence="2">
    <location>
        <begin position="179"/>
        <end position="199"/>
    </location>
</feature>
<evidence type="ECO:0000256" key="1">
    <source>
        <dbReference type="SAM" id="MobiDB-lite"/>
    </source>
</evidence>
<proteinExistence type="predicted"/>
<keyword evidence="4" id="KW-1185">Reference proteome</keyword>
<feature type="compositionally biased region" description="Basic and acidic residues" evidence="1">
    <location>
        <begin position="1"/>
        <end position="19"/>
    </location>
</feature>
<feature type="region of interest" description="Disordered" evidence="1">
    <location>
        <begin position="1"/>
        <end position="93"/>
    </location>
</feature>
<dbReference type="AlphaFoldDB" id="A0A261EQK4"/>
<dbReference type="RefSeq" id="WP_094661492.1">
    <property type="nucleotide sequence ID" value="NZ_MWWR01000022.1"/>
</dbReference>
<keyword evidence="2" id="KW-0472">Membrane</keyword>
<dbReference type="EMBL" id="MWWR01000022">
    <property type="protein sequence ID" value="OZG49140.1"/>
    <property type="molecule type" value="Genomic_DNA"/>
</dbReference>
<gene>
    <name evidence="3" type="ORF">PSRA_1700</name>
</gene>
<evidence type="ECO:0000313" key="4">
    <source>
        <dbReference type="Proteomes" id="UP000216725"/>
    </source>
</evidence>
<protein>
    <submittedName>
        <fullName evidence="3">Uncharacterized protein</fullName>
    </submittedName>
</protein>
<evidence type="ECO:0000256" key="2">
    <source>
        <dbReference type="SAM" id="Phobius"/>
    </source>
</evidence>
<sequence>MELFHRQDSGNDGGQDHDTPQVSGVSETSYIPAGTEWRPGDDALPTIALWSDGTESSTAPSGDAPSLRALSQAPPDPERTPADSLGDTKPYRNDWDRFRNTDLWSGARGDFLGTYASDSPYATQICPQCHGSFSPGLGLCPMCLHPAPGAASAWLAARPGADGTRELNRLKRRSRLATALQYLFPLIVAAVLAASTLFLRPIETTGRFADVWTYLGVGYLAAALALFVALCGEPVLDPKRRYLHRPPRVAAPRFRRGDFAVSKEVKAVASWLAAMAALIGFGAYGSWEYIRAHEAEFLVTHGPFTYFPADDIRAALVRDALAPFLACLAVAVLDEAMLALSPVIEYYPAPVSPTAWRNIQQRRRWRGSRLFGRRPSDWPDNADI</sequence>
<keyword evidence="2" id="KW-0812">Transmembrane</keyword>
<reference evidence="3 4" key="1">
    <citation type="journal article" date="2017" name="BMC Genomics">
        <title>Comparative genomic and phylogenomic analyses of the Bifidobacteriaceae family.</title>
        <authorList>
            <person name="Lugli G.A."/>
            <person name="Milani C."/>
            <person name="Turroni F."/>
            <person name="Duranti S."/>
            <person name="Mancabelli L."/>
            <person name="Mangifesta M."/>
            <person name="Ferrario C."/>
            <person name="Modesto M."/>
            <person name="Mattarelli P."/>
            <person name="Jiri K."/>
            <person name="van Sinderen D."/>
            <person name="Ventura M."/>
        </authorList>
    </citation>
    <scope>NUCLEOTIDE SEQUENCE [LARGE SCALE GENOMIC DNA]</scope>
    <source>
        <strain evidence="3 4">DSM 24742</strain>
    </source>
</reference>
<accession>A0A261EQK4</accession>
<name>A0A261EQK4_9BIFI</name>
<feature type="compositionally biased region" description="Polar residues" evidence="1">
    <location>
        <begin position="20"/>
        <end position="29"/>
    </location>
</feature>
<comment type="caution">
    <text evidence="3">The sequence shown here is derived from an EMBL/GenBank/DDBJ whole genome shotgun (WGS) entry which is preliminary data.</text>
</comment>
<feature type="transmembrane region" description="Helical" evidence="2">
    <location>
        <begin position="211"/>
        <end position="231"/>
    </location>
</feature>
<evidence type="ECO:0000313" key="3">
    <source>
        <dbReference type="EMBL" id="OZG49140.1"/>
    </source>
</evidence>
<feature type="transmembrane region" description="Helical" evidence="2">
    <location>
        <begin position="265"/>
        <end position="287"/>
    </location>
</feature>